<dbReference type="Proteomes" id="UP000722485">
    <property type="component" value="Unassembled WGS sequence"/>
</dbReference>
<gene>
    <name evidence="2" type="ORF">G7Z17_g1206</name>
</gene>
<sequence length="704" mass="76635">MTGETSSTEPISTVTAPSGQTSNAETDTFGSDSLFTMPTGIVSGPSQTSQTSQTTGDKGPTSTGPSISISTGGVLITSTMTEPLAGWSPTTVSSHPEWTTNTWITTTSDGSSEPTIVPVLVGCAKCGGSGSGIVIFGWPKITGTLFSFPGFPKFSFPCIPPGCITPPNTPDSEKGDDDGDNNNSSNTEDDQSSTEESTTSTCTEEVTASDCLVACTTYTGETDPSANECTTWCTQTHKGCSATGITSTTEVEACSATGDGSCQSCGDGFAPDDQDNADDDDSELLEKRWSPTAEKEKNVGGCIIPSIQFPEYPSGNDIFKWEAQIAAASPASPLDKIARWYWSERLNCVYTLKGPTTQAIYHQGQSATGMRLPTIDHIYEKSFLKDYFRSVIDLSSGANAVRGTTGTTPATKINCDDLDFYSSDGTGPVWLQKVYSTFPGAQKNIVDRVQPTDPQFMDDLMGVDKFTNGECKGPATNPDKVRVQTTSHNRQGIVVTRKQSWTVIQKWIKGKLEFLEKLALAVDLMDTPTAKDAMKRQNQRVWSRLQDMDENARNCKLDSAVLDGIWSFADRYQDYMTYRFDGGKSWSINDAIDDAQDKILPRIDADIITARRHPNKVNKDVNDWRRRYNVLKARSKWAVSIDWEWTHVVKRQDDTSEGGACTLPTKTQTASTVSSQHRAADINANTRFDVNAATHTNGYLPYEW</sequence>
<dbReference type="EMBL" id="JAANBB010000010">
    <property type="protein sequence ID" value="KAF7556664.1"/>
    <property type="molecule type" value="Genomic_DNA"/>
</dbReference>
<name>A0A9P5LKA0_9HYPO</name>
<comment type="caution">
    <text evidence="2">The sequence shown here is derived from an EMBL/GenBank/DDBJ whole genome shotgun (WGS) entry which is preliminary data.</text>
</comment>
<reference evidence="2" key="1">
    <citation type="submission" date="2020-03" db="EMBL/GenBank/DDBJ databases">
        <title>Draft Genome Sequence of Cylindrodendrum hubeiense.</title>
        <authorList>
            <person name="Buettner E."/>
            <person name="Kellner H."/>
        </authorList>
    </citation>
    <scope>NUCLEOTIDE SEQUENCE</scope>
    <source>
        <strain evidence="2">IHI 201604</strain>
    </source>
</reference>
<proteinExistence type="predicted"/>
<keyword evidence="3" id="KW-1185">Reference proteome</keyword>
<protein>
    <submittedName>
        <fullName evidence="2">Uncharacterized protein</fullName>
    </submittedName>
</protein>
<organism evidence="2 3">
    <name type="scientific">Cylindrodendrum hubeiense</name>
    <dbReference type="NCBI Taxonomy" id="595255"/>
    <lineage>
        <taxon>Eukaryota</taxon>
        <taxon>Fungi</taxon>
        <taxon>Dikarya</taxon>
        <taxon>Ascomycota</taxon>
        <taxon>Pezizomycotina</taxon>
        <taxon>Sordariomycetes</taxon>
        <taxon>Hypocreomycetidae</taxon>
        <taxon>Hypocreales</taxon>
        <taxon>Nectriaceae</taxon>
        <taxon>Cylindrodendrum</taxon>
    </lineage>
</organism>
<evidence type="ECO:0000256" key="1">
    <source>
        <dbReference type="SAM" id="MobiDB-lite"/>
    </source>
</evidence>
<evidence type="ECO:0000313" key="2">
    <source>
        <dbReference type="EMBL" id="KAF7556664.1"/>
    </source>
</evidence>
<feature type="compositionally biased region" description="Polar residues" evidence="1">
    <location>
        <begin position="1"/>
        <end position="36"/>
    </location>
</feature>
<dbReference type="OrthoDB" id="5084844at2759"/>
<feature type="compositionally biased region" description="Low complexity" evidence="1">
    <location>
        <begin position="46"/>
        <end position="71"/>
    </location>
</feature>
<feature type="region of interest" description="Disordered" evidence="1">
    <location>
        <begin position="165"/>
        <end position="201"/>
    </location>
</feature>
<evidence type="ECO:0000313" key="3">
    <source>
        <dbReference type="Proteomes" id="UP000722485"/>
    </source>
</evidence>
<accession>A0A9P5LKA0</accession>
<feature type="region of interest" description="Disordered" evidence="1">
    <location>
        <begin position="1"/>
        <end position="71"/>
    </location>
</feature>
<dbReference type="AlphaFoldDB" id="A0A9P5LKA0"/>